<feature type="domain" description="GHMP kinase C-terminal" evidence="8">
    <location>
        <begin position="262"/>
        <end position="346"/>
    </location>
</feature>
<dbReference type="OrthoDB" id="1522677at2"/>
<dbReference type="InterPro" id="IPR036554">
    <property type="entry name" value="GHMP_kinase_C_sf"/>
</dbReference>
<dbReference type="EMBL" id="UHEN01000001">
    <property type="protein sequence ID" value="SUN04871.1"/>
    <property type="molecule type" value="Genomic_DNA"/>
</dbReference>
<dbReference type="EMBL" id="MSJL01000015">
    <property type="protein sequence ID" value="OLF49983.1"/>
    <property type="molecule type" value="Genomic_DNA"/>
</dbReference>
<evidence type="ECO:0000256" key="3">
    <source>
        <dbReference type="ARBA" id="ARBA00022679"/>
    </source>
</evidence>
<dbReference type="InterPro" id="IPR035102">
    <property type="entry name" value="Phosphomevalonate_kinase"/>
</dbReference>
<dbReference type="UniPathway" id="UPA00057">
    <property type="reaction ID" value="UER00099"/>
</dbReference>
<evidence type="ECO:0000256" key="6">
    <source>
        <dbReference type="ARBA" id="ARBA00022840"/>
    </source>
</evidence>
<dbReference type="Pfam" id="PF08544">
    <property type="entry name" value="GHMP_kinases_C"/>
    <property type="match status" value="1"/>
</dbReference>
<reference evidence="10 12" key="3">
    <citation type="submission" date="2018-06" db="EMBL/GenBank/DDBJ databases">
        <authorList>
            <consortium name="Pathogen Informatics"/>
            <person name="Doyle S."/>
        </authorList>
    </citation>
    <scope>NUCLEOTIDE SEQUENCE [LARGE SCALE GENOMIC DNA]</scope>
    <source>
        <strain evidence="10 12">NCTC12957</strain>
    </source>
</reference>
<dbReference type="Gene3D" id="3.30.70.890">
    <property type="entry name" value="GHMP kinase, C-terminal domain"/>
    <property type="match status" value="1"/>
</dbReference>
<dbReference type="SUPFAM" id="SSF54211">
    <property type="entry name" value="Ribosomal protein S5 domain 2-like"/>
    <property type="match status" value="1"/>
</dbReference>
<evidence type="ECO:0000259" key="8">
    <source>
        <dbReference type="Pfam" id="PF08544"/>
    </source>
</evidence>
<dbReference type="InterPro" id="IPR020568">
    <property type="entry name" value="Ribosomal_Su5_D2-typ_SF"/>
</dbReference>
<keyword evidence="5 9" id="KW-0418">Kinase</keyword>
<dbReference type="InterPro" id="IPR014721">
    <property type="entry name" value="Ribsml_uS5_D2-typ_fold_subgr"/>
</dbReference>
<keyword evidence="4" id="KW-0547">Nucleotide-binding</keyword>
<comment type="pathway">
    <text evidence="1">Isoprenoid biosynthesis; isopentenyl diphosphate biosynthesis via mevalonate pathway; isopentenyl diphosphate from (R)-mevalonate: step 2/3.</text>
</comment>
<dbReference type="EC" id="2.7.4.2" evidence="2"/>
<reference evidence="11" key="1">
    <citation type="submission" date="2016-12" db="EMBL/GenBank/DDBJ databases">
        <authorList>
            <person name="Gulvik C.A."/>
        </authorList>
    </citation>
    <scope>NUCLEOTIDE SEQUENCE [LARGE SCALE GENOMIC DNA]</scope>
    <source>
        <strain evidence="11">ATCC 51725</strain>
    </source>
</reference>
<gene>
    <name evidence="10" type="primary">mvaK2</name>
    <name evidence="9" type="ORF">BU200_04560</name>
    <name evidence="10" type="ORF">NCTC12957_00039</name>
</gene>
<name>A0A1Q8EE02_STRAI</name>
<feature type="domain" description="GHMP kinase N-terminal" evidence="7">
    <location>
        <begin position="90"/>
        <end position="171"/>
    </location>
</feature>
<dbReference type="GO" id="GO:0005524">
    <property type="term" value="F:ATP binding"/>
    <property type="evidence" value="ECO:0007669"/>
    <property type="project" value="UniProtKB-KW"/>
</dbReference>
<dbReference type="PANTHER" id="PTHR31814:SF2">
    <property type="entry name" value="PHOSPHOMEVALONATE KINASE"/>
    <property type="match status" value="1"/>
</dbReference>
<evidence type="ECO:0000259" key="7">
    <source>
        <dbReference type="Pfam" id="PF00288"/>
    </source>
</evidence>
<reference evidence="9" key="2">
    <citation type="submission" date="2016-12" db="EMBL/GenBank/DDBJ databases">
        <authorList>
            <person name="Song W.-J."/>
            <person name="Kurnit D.M."/>
        </authorList>
    </citation>
    <scope>NUCLEOTIDE SEQUENCE [LARGE SCALE GENOMIC DNA]</scope>
    <source>
        <strain evidence="9">ATCC 51725</strain>
    </source>
</reference>
<dbReference type="PRINTS" id="PR00959">
    <property type="entry name" value="MEVGALKINASE"/>
</dbReference>
<dbReference type="SUPFAM" id="SSF55060">
    <property type="entry name" value="GHMP Kinase, C-terminal domain"/>
    <property type="match status" value="1"/>
</dbReference>
<evidence type="ECO:0000256" key="2">
    <source>
        <dbReference type="ARBA" id="ARBA00012958"/>
    </source>
</evidence>
<dbReference type="Pfam" id="PF00288">
    <property type="entry name" value="GHMP_kinases_N"/>
    <property type="match status" value="1"/>
</dbReference>
<keyword evidence="3" id="KW-0808">Transferase</keyword>
<evidence type="ECO:0000313" key="12">
    <source>
        <dbReference type="Proteomes" id="UP000255213"/>
    </source>
</evidence>
<keyword evidence="11" id="KW-1185">Reference proteome</keyword>
<dbReference type="GO" id="GO:0004631">
    <property type="term" value="F:phosphomevalonate kinase activity"/>
    <property type="evidence" value="ECO:0007669"/>
    <property type="project" value="UniProtKB-EC"/>
</dbReference>
<proteinExistence type="predicted"/>
<dbReference type="Proteomes" id="UP000186437">
    <property type="component" value="Unassembled WGS sequence"/>
</dbReference>
<evidence type="ECO:0000256" key="1">
    <source>
        <dbReference type="ARBA" id="ARBA00005017"/>
    </source>
</evidence>
<sequence>MIEATAPGKLYLAGEYAVVEAGYPAVILAVNQYLFVQLQPAESGVIYSSQQPDLEVAWSRQGQQICTASPNPYQLIISSMQVVEDYLSALGVTIDTLYRLDIRSDLDDEQSGTKYGLGSSGAVTVAVIKAVLSYYQQELAPLLVYKLAVLAQLRIAMSGSFGDLAASSFGGVIAYHSVDRNWLKTALESSSILEMVEQDWKGLAIQTLDLPDGLDLLVGWTGSAASTDQLVASMQGQLNQEEKEATYRHFLQVNRTCLEKLIRACQANDRLAVREAIVTNRKQLQDFAAGMGMVIETPQLSRLCRLAEAEGAVAKSSGAGGGDCGICLVESPAQKERIAQAWAESGIVPLPLSIAYTDRE</sequence>
<evidence type="ECO:0000313" key="9">
    <source>
        <dbReference type="EMBL" id="OLF49983.1"/>
    </source>
</evidence>
<dbReference type="GO" id="GO:0019287">
    <property type="term" value="P:isopentenyl diphosphate biosynthetic process, mevalonate pathway"/>
    <property type="evidence" value="ECO:0007669"/>
    <property type="project" value="UniProtKB-UniPathway"/>
</dbReference>
<dbReference type="InterPro" id="IPR013750">
    <property type="entry name" value="GHMP_kinase_C_dom"/>
</dbReference>
<evidence type="ECO:0000256" key="4">
    <source>
        <dbReference type="ARBA" id="ARBA00022741"/>
    </source>
</evidence>
<dbReference type="NCBIfam" id="TIGR01220">
    <property type="entry name" value="Pmev_kin_Gr_pos"/>
    <property type="match status" value="1"/>
</dbReference>
<dbReference type="Proteomes" id="UP000255213">
    <property type="component" value="Unassembled WGS sequence"/>
</dbReference>
<evidence type="ECO:0000256" key="5">
    <source>
        <dbReference type="ARBA" id="ARBA00022777"/>
    </source>
</evidence>
<dbReference type="InterPro" id="IPR006204">
    <property type="entry name" value="GHMP_kinase_N_dom"/>
</dbReference>
<accession>A0A1Q8EE02</accession>
<dbReference type="Gene3D" id="3.30.230.10">
    <property type="match status" value="1"/>
</dbReference>
<keyword evidence="6" id="KW-0067">ATP-binding</keyword>
<dbReference type="AlphaFoldDB" id="A0A1Q8EE02"/>
<evidence type="ECO:0000313" key="11">
    <source>
        <dbReference type="Proteomes" id="UP000186437"/>
    </source>
</evidence>
<evidence type="ECO:0000313" key="10">
    <source>
        <dbReference type="EMBL" id="SUN04871.1"/>
    </source>
</evidence>
<protein>
    <recommendedName>
        <fullName evidence="2">phosphomevalonate kinase</fullName>
        <ecNumber evidence="2">2.7.4.2</ecNumber>
    </recommendedName>
</protein>
<dbReference type="RefSeq" id="WP_075099047.1">
    <property type="nucleotide sequence ID" value="NZ_MSJL01000015.1"/>
</dbReference>
<dbReference type="InterPro" id="IPR005917">
    <property type="entry name" value="Pmev_kinase_bact"/>
</dbReference>
<organism evidence="9 11">
    <name type="scientific">Streptococcus acidominimus</name>
    <dbReference type="NCBI Taxonomy" id="1326"/>
    <lineage>
        <taxon>Bacteria</taxon>
        <taxon>Bacillati</taxon>
        <taxon>Bacillota</taxon>
        <taxon>Bacilli</taxon>
        <taxon>Lactobacillales</taxon>
        <taxon>Streptococcaceae</taxon>
        <taxon>Streptococcus</taxon>
    </lineage>
</organism>
<dbReference type="PANTHER" id="PTHR31814">
    <property type="match status" value="1"/>
</dbReference>